<dbReference type="CDD" id="cd03392">
    <property type="entry name" value="PAP2_like_2"/>
    <property type="match status" value="1"/>
</dbReference>
<dbReference type="RefSeq" id="WP_272176707.1">
    <property type="nucleotide sequence ID" value="NZ_JAQOSK010000010.1"/>
</dbReference>
<feature type="compositionally biased region" description="Pro residues" evidence="1">
    <location>
        <begin position="233"/>
        <end position="254"/>
    </location>
</feature>
<dbReference type="SMART" id="SM00014">
    <property type="entry name" value="acidPPc"/>
    <property type="match status" value="1"/>
</dbReference>
<keyword evidence="5" id="KW-1185">Reference proteome</keyword>
<keyword evidence="2" id="KW-0812">Transmembrane</keyword>
<sequence length="254" mass="26608">MSEARQAVRSGTVWAGVLCAELFGCLAILVGVRHGAPLPGDGAVHTWALGHRPPVAQALARGITATGTGIWPYLIVTAAGLIAGRDARERLRTVPCALAVLLVGQLVRGAVMESVARARPDPADWAAYASGYAFPSGHTTTSALAAGLLCWAVTRRARPDLARTTCVLAVCWAAAVGATRAYLGVHWASDVLGGWLLAIAWLSLCAWGLTRWRPQWWRPGGNSGTAPRDAEPPRTPAAPSRPSPEPPPAPTSPE</sequence>
<dbReference type="InterPro" id="IPR036938">
    <property type="entry name" value="PAP2/HPO_sf"/>
</dbReference>
<protein>
    <submittedName>
        <fullName evidence="4">Phosphatase PAP2 family protein</fullName>
    </submittedName>
</protein>
<dbReference type="Proteomes" id="UP001221328">
    <property type="component" value="Unassembled WGS sequence"/>
</dbReference>
<evidence type="ECO:0000256" key="1">
    <source>
        <dbReference type="SAM" id="MobiDB-lite"/>
    </source>
</evidence>
<feature type="region of interest" description="Disordered" evidence="1">
    <location>
        <begin position="218"/>
        <end position="254"/>
    </location>
</feature>
<dbReference type="Pfam" id="PF01569">
    <property type="entry name" value="PAP2"/>
    <property type="match status" value="1"/>
</dbReference>
<feature type="transmembrane region" description="Helical" evidence="2">
    <location>
        <begin position="12"/>
        <end position="32"/>
    </location>
</feature>
<feature type="transmembrane region" description="Helical" evidence="2">
    <location>
        <begin position="132"/>
        <end position="154"/>
    </location>
</feature>
<dbReference type="Gene3D" id="1.20.144.10">
    <property type="entry name" value="Phosphatidic acid phosphatase type 2/haloperoxidase"/>
    <property type="match status" value="1"/>
</dbReference>
<dbReference type="InterPro" id="IPR000326">
    <property type="entry name" value="PAP2/HPO"/>
</dbReference>
<gene>
    <name evidence="4" type="ORF">PO587_24735</name>
</gene>
<evidence type="ECO:0000256" key="2">
    <source>
        <dbReference type="SAM" id="Phobius"/>
    </source>
</evidence>
<feature type="domain" description="Phosphatidic acid phosphatase type 2/haloperoxidase" evidence="3">
    <location>
        <begin position="94"/>
        <end position="206"/>
    </location>
</feature>
<feature type="transmembrane region" description="Helical" evidence="2">
    <location>
        <begin position="191"/>
        <end position="209"/>
    </location>
</feature>
<feature type="transmembrane region" description="Helical" evidence="2">
    <location>
        <begin position="166"/>
        <end position="185"/>
    </location>
</feature>
<organism evidence="4 5">
    <name type="scientific">Streptomyces gilvifuscus</name>
    <dbReference type="NCBI Taxonomy" id="1550617"/>
    <lineage>
        <taxon>Bacteria</taxon>
        <taxon>Bacillati</taxon>
        <taxon>Actinomycetota</taxon>
        <taxon>Actinomycetes</taxon>
        <taxon>Kitasatosporales</taxon>
        <taxon>Streptomycetaceae</taxon>
        <taxon>Streptomyces</taxon>
    </lineage>
</organism>
<reference evidence="4 5" key="1">
    <citation type="journal article" date="2015" name="Int. J. Syst. Evol. Microbiol.">
        <title>Streptomyces gilvifuscus sp. nov., an actinomycete that produces antibacterial compounds isolated from soil.</title>
        <authorList>
            <person name="Nguyen T.M."/>
            <person name="Kim J."/>
        </authorList>
    </citation>
    <scope>NUCLEOTIDE SEQUENCE [LARGE SCALE GENOMIC DNA]</scope>
    <source>
        <strain evidence="4 5">T113</strain>
    </source>
</reference>
<evidence type="ECO:0000259" key="3">
    <source>
        <dbReference type="SMART" id="SM00014"/>
    </source>
</evidence>
<dbReference type="EMBL" id="JAQOSK010000010">
    <property type="protein sequence ID" value="MDC2957667.1"/>
    <property type="molecule type" value="Genomic_DNA"/>
</dbReference>
<dbReference type="SUPFAM" id="SSF48317">
    <property type="entry name" value="Acid phosphatase/Vanadium-dependent haloperoxidase"/>
    <property type="match status" value="1"/>
</dbReference>
<keyword evidence="2" id="KW-0472">Membrane</keyword>
<name>A0ABT5FYQ4_9ACTN</name>
<dbReference type="PANTHER" id="PTHR14969">
    <property type="entry name" value="SPHINGOSINE-1-PHOSPHATE PHOSPHOHYDROLASE"/>
    <property type="match status" value="1"/>
</dbReference>
<dbReference type="PANTHER" id="PTHR14969:SF13">
    <property type="entry name" value="AT30094P"/>
    <property type="match status" value="1"/>
</dbReference>
<proteinExistence type="predicted"/>
<evidence type="ECO:0000313" key="4">
    <source>
        <dbReference type="EMBL" id="MDC2957667.1"/>
    </source>
</evidence>
<keyword evidence="2" id="KW-1133">Transmembrane helix</keyword>
<feature type="transmembrane region" description="Helical" evidence="2">
    <location>
        <begin position="94"/>
        <end position="112"/>
    </location>
</feature>
<accession>A0ABT5FYQ4</accession>
<comment type="caution">
    <text evidence="4">The sequence shown here is derived from an EMBL/GenBank/DDBJ whole genome shotgun (WGS) entry which is preliminary data.</text>
</comment>
<feature type="transmembrane region" description="Helical" evidence="2">
    <location>
        <begin position="58"/>
        <end position="82"/>
    </location>
</feature>
<evidence type="ECO:0000313" key="5">
    <source>
        <dbReference type="Proteomes" id="UP001221328"/>
    </source>
</evidence>